<dbReference type="AlphaFoldDB" id="A0A382X7C2"/>
<dbReference type="EMBL" id="UINC01165214">
    <property type="protein sequence ID" value="SVD66485.1"/>
    <property type="molecule type" value="Genomic_DNA"/>
</dbReference>
<reference evidence="1" key="1">
    <citation type="submission" date="2018-05" db="EMBL/GenBank/DDBJ databases">
        <authorList>
            <person name="Lanie J.A."/>
            <person name="Ng W.-L."/>
            <person name="Kazmierczak K.M."/>
            <person name="Andrzejewski T.M."/>
            <person name="Davidsen T.M."/>
            <person name="Wayne K.J."/>
            <person name="Tettelin H."/>
            <person name="Glass J.I."/>
            <person name="Rusch D."/>
            <person name="Podicherti R."/>
            <person name="Tsui H.-C.T."/>
            <person name="Winkler M.E."/>
        </authorList>
    </citation>
    <scope>NUCLEOTIDE SEQUENCE</scope>
</reference>
<protein>
    <submittedName>
        <fullName evidence="1">Uncharacterized protein</fullName>
    </submittedName>
</protein>
<proteinExistence type="predicted"/>
<feature type="non-terminal residue" evidence="1">
    <location>
        <position position="43"/>
    </location>
</feature>
<evidence type="ECO:0000313" key="1">
    <source>
        <dbReference type="EMBL" id="SVD66485.1"/>
    </source>
</evidence>
<gene>
    <name evidence="1" type="ORF">METZ01_LOCUS419339</name>
</gene>
<name>A0A382X7C2_9ZZZZ</name>
<accession>A0A382X7C2</accession>
<sequence>MKTDISILKMVITLLLLSVAVAEEWRISITAVDTYGIGADHTI</sequence>
<organism evidence="1">
    <name type="scientific">marine metagenome</name>
    <dbReference type="NCBI Taxonomy" id="408172"/>
    <lineage>
        <taxon>unclassified sequences</taxon>
        <taxon>metagenomes</taxon>
        <taxon>ecological metagenomes</taxon>
    </lineage>
</organism>